<dbReference type="AlphaFoldDB" id="A0A4Y7QGT6"/>
<accession>A0A4Y7QGT6</accession>
<feature type="compositionally biased region" description="Polar residues" evidence="2">
    <location>
        <begin position="136"/>
        <end position="158"/>
    </location>
</feature>
<evidence type="ECO:0000256" key="1">
    <source>
        <dbReference type="SAM" id="Coils"/>
    </source>
</evidence>
<dbReference type="Proteomes" id="UP000294933">
    <property type="component" value="Unassembled WGS sequence"/>
</dbReference>
<evidence type="ECO:0000313" key="4">
    <source>
        <dbReference type="Proteomes" id="UP000294933"/>
    </source>
</evidence>
<feature type="region of interest" description="Disordered" evidence="2">
    <location>
        <begin position="120"/>
        <end position="196"/>
    </location>
</feature>
<feature type="region of interest" description="Disordered" evidence="2">
    <location>
        <begin position="1"/>
        <end position="105"/>
    </location>
</feature>
<dbReference type="PANTHER" id="PTHR23159">
    <property type="entry name" value="CENTROSOMAL PROTEIN 2"/>
    <property type="match status" value="1"/>
</dbReference>
<gene>
    <name evidence="3" type="ORF">BD410DRAFT_819072</name>
</gene>
<feature type="compositionally biased region" description="Basic and acidic residues" evidence="2">
    <location>
        <begin position="1204"/>
        <end position="1215"/>
    </location>
</feature>
<keyword evidence="1" id="KW-0175">Coiled coil</keyword>
<feature type="compositionally biased region" description="Polar residues" evidence="2">
    <location>
        <begin position="1229"/>
        <end position="1238"/>
    </location>
</feature>
<protein>
    <submittedName>
        <fullName evidence="3">Uncharacterized protein</fullName>
    </submittedName>
</protein>
<feature type="compositionally biased region" description="Low complexity" evidence="2">
    <location>
        <begin position="517"/>
        <end position="526"/>
    </location>
</feature>
<dbReference type="EMBL" id="ML170160">
    <property type="protein sequence ID" value="TDL26867.1"/>
    <property type="molecule type" value="Genomic_DNA"/>
</dbReference>
<feature type="compositionally biased region" description="Low complexity" evidence="2">
    <location>
        <begin position="120"/>
        <end position="130"/>
    </location>
</feature>
<feature type="region of interest" description="Disordered" evidence="2">
    <location>
        <begin position="338"/>
        <end position="383"/>
    </location>
</feature>
<feature type="region of interest" description="Disordered" evidence="2">
    <location>
        <begin position="499"/>
        <end position="530"/>
    </location>
</feature>
<feature type="coiled-coil region" evidence="1">
    <location>
        <begin position="582"/>
        <end position="672"/>
    </location>
</feature>
<dbReference type="OrthoDB" id="2593174at2759"/>
<dbReference type="STRING" id="50990.A0A4Y7QGT6"/>
<reference evidence="3 4" key="1">
    <citation type="submission" date="2018-06" db="EMBL/GenBank/DDBJ databases">
        <title>A transcriptomic atlas of mushroom development highlights an independent origin of complex multicellularity.</title>
        <authorList>
            <consortium name="DOE Joint Genome Institute"/>
            <person name="Krizsan K."/>
            <person name="Almasi E."/>
            <person name="Merenyi Z."/>
            <person name="Sahu N."/>
            <person name="Viragh M."/>
            <person name="Koszo T."/>
            <person name="Mondo S."/>
            <person name="Kiss B."/>
            <person name="Balint B."/>
            <person name="Kues U."/>
            <person name="Barry K."/>
            <person name="Hegedus J.C."/>
            <person name="Henrissat B."/>
            <person name="Johnson J."/>
            <person name="Lipzen A."/>
            <person name="Ohm R."/>
            <person name="Nagy I."/>
            <person name="Pangilinan J."/>
            <person name="Yan J."/>
            <person name="Xiong Y."/>
            <person name="Grigoriev I.V."/>
            <person name="Hibbett D.S."/>
            <person name="Nagy L.G."/>
        </authorList>
    </citation>
    <scope>NUCLEOTIDE SEQUENCE [LARGE SCALE GENOMIC DNA]</scope>
    <source>
        <strain evidence="3 4">SZMC22713</strain>
    </source>
</reference>
<feature type="compositionally biased region" description="Polar residues" evidence="2">
    <location>
        <begin position="1094"/>
        <end position="1105"/>
    </location>
</feature>
<feature type="compositionally biased region" description="Low complexity" evidence="2">
    <location>
        <begin position="349"/>
        <end position="358"/>
    </location>
</feature>
<feature type="region of interest" description="Disordered" evidence="2">
    <location>
        <begin position="237"/>
        <end position="262"/>
    </location>
</feature>
<evidence type="ECO:0000313" key="3">
    <source>
        <dbReference type="EMBL" id="TDL26867.1"/>
    </source>
</evidence>
<proteinExistence type="predicted"/>
<feature type="compositionally biased region" description="Low complexity" evidence="2">
    <location>
        <begin position="18"/>
        <end position="40"/>
    </location>
</feature>
<feature type="region of interest" description="Disordered" evidence="2">
    <location>
        <begin position="397"/>
        <end position="434"/>
    </location>
</feature>
<name>A0A4Y7QGT6_9AGAM</name>
<feature type="compositionally biased region" description="Basic and acidic residues" evidence="2">
    <location>
        <begin position="374"/>
        <end position="383"/>
    </location>
</feature>
<dbReference type="PANTHER" id="PTHR23159:SF31">
    <property type="entry name" value="CENTROSOME-ASSOCIATED PROTEIN CEP250 ISOFORM X1"/>
    <property type="match status" value="1"/>
</dbReference>
<evidence type="ECO:0000256" key="2">
    <source>
        <dbReference type="SAM" id="MobiDB-lite"/>
    </source>
</evidence>
<organism evidence="3 4">
    <name type="scientific">Rickenella mellea</name>
    <dbReference type="NCBI Taxonomy" id="50990"/>
    <lineage>
        <taxon>Eukaryota</taxon>
        <taxon>Fungi</taxon>
        <taxon>Dikarya</taxon>
        <taxon>Basidiomycota</taxon>
        <taxon>Agaricomycotina</taxon>
        <taxon>Agaricomycetes</taxon>
        <taxon>Hymenochaetales</taxon>
        <taxon>Rickenellaceae</taxon>
        <taxon>Rickenella</taxon>
    </lineage>
</organism>
<feature type="coiled-coil region" evidence="1">
    <location>
        <begin position="730"/>
        <end position="1021"/>
    </location>
</feature>
<feature type="region of interest" description="Disordered" evidence="2">
    <location>
        <begin position="1043"/>
        <end position="1238"/>
    </location>
</feature>
<sequence length="1238" mass="137650">MWTKLSNALKQRGDGEQHQPTQQHQRQPPQQQEQHLQAPQTASTSQSKIVTKLREQHPNLSMFDQQPDVPFPAPSPPGSPSKHGKLGIFKRTSKANKNDEPIPSLKLPMFIPKKVKSTLNLNSNNSSVSLPPRPSIESQRSSSDAPRPSNDSQRTVNSPHPPVTPIEPRRTKNSNNSGGSVRSIMREKNTPGTGASVRFFSRDAYRIITPDSSSSNAAVPETFVKRLQHASPEPEETRFFSATASPGDGFSPPALTSVFDNSPPGLPMIQSSPSLTDLLTPIPPPEFTDLFDMSQEHEVENIPVSNITPLRDNAVEVSELDESLPLHDVADTNNQTEQGKVADAEEPSPVDSSFSASSKARALGPKAGESIFHSLRESPGERMRSASSLGLYKLFGSDKADANTPTSFSSSRRHRSTHSDEFVVGPARNTSLSELPPILPAQAKTKIANMKPKNPKNLPEFEIHDEIVPEVKMYEEPSNPPSPGLDVPDPFRMNATTYYTPETCIPNSPPRSKHSKSSSNSSAGSNRSDESMINTLRTQLALQQDLATQYEADLRARDELVSVLQARIDSAEKDADKRRSMMRSWKKKISDLEKACRVLEEEVNDSRQASFERSVMDEASGEALRQLHRQIGLLEREKGEVEKREGVLAQERDALSETLQNREREIGRLRDELGRRVDAEKSLEEGIQQAKVQMDLLGVQTPDQSMDVTEFIATSEHAVAHQQKRRRENDSALEEERARLESLLSEMQSERDTLRSELSQFEFVKAQLTAKEEEVQVLKDEVEAQWRSTEANVEKLNELDLERDELRIEVEALENRICEMESEWNDAENRRAEMSTEVNDVWTAKEAIESEKAELSSELASARDQLDQSKRDLAARDSQISTLQQEHQFARDETARLENLLRQRNAELSESTQHISSLSQELEDTNAELSRIRREYNRQVESHGRDQEDVARREEDMRTRMEDAVRQKAQVDVELSTLRERAEKAKEETEKLRRQVHELKVESADREMKLMELQKKREQDKEDRLGLNIALDSKQQELELLKRKMGVRGTGGSTPAPPSRAGNRRESGIFTPVPMRPPSSLSEAGSESIKRSETPSTLGRTSSATAALGRSTKVNGSASTSVAPPSALKSARFVDGSMGPPPAPPSRPRASVGSMSTGPSAMSRSASSRPGSAMGVHRRGSSTPLEHETSMKNSLSRSTSVKGTVKEIEEKENARPRATPTPTKVLVSRRTSMVASPA</sequence>
<keyword evidence="4" id="KW-1185">Reference proteome</keyword>
<feature type="compositionally biased region" description="Polar residues" evidence="2">
    <location>
        <begin position="1112"/>
        <end position="1123"/>
    </location>
</feature>
<feature type="compositionally biased region" description="Low complexity" evidence="2">
    <location>
        <begin position="1158"/>
        <end position="1175"/>
    </location>
</feature>
<dbReference type="VEuPathDB" id="FungiDB:BD410DRAFT_819072"/>
<feature type="compositionally biased region" description="Polar residues" evidence="2">
    <location>
        <begin position="1191"/>
        <end position="1202"/>
    </location>
</feature>
<feature type="compositionally biased region" description="Pro residues" evidence="2">
    <location>
        <begin position="69"/>
        <end position="79"/>
    </location>
</feature>